<organism evidence="1 2">
    <name type="scientific">Nitratireductor indicus C115</name>
    <dbReference type="NCBI Taxonomy" id="1231190"/>
    <lineage>
        <taxon>Bacteria</taxon>
        <taxon>Pseudomonadati</taxon>
        <taxon>Pseudomonadota</taxon>
        <taxon>Alphaproteobacteria</taxon>
        <taxon>Hyphomicrobiales</taxon>
        <taxon>Phyllobacteriaceae</taxon>
        <taxon>Nitratireductor</taxon>
    </lineage>
</organism>
<dbReference type="RefSeq" id="WP_009452916.1">
    <property type="nucleotide sequence ID" value="NZ_AMSI01000033.1"/>
</dbReference>
<evidence type="ECO:0000313" key="2">
    <source>
        <dbReference type="Proteomes" id="UP000007374"/>
    </source>
</evidence>
<dbReference type="eggNOG" id="ENOG5033MF9">
    <property type="taxonomic scope" value="Bacteria"/>
</dbReference>
<dbReference type="Proteomes" id="UP000007374">
    <property type="component" value="Unassembled WGS sequence"/>
</dbReference>
<dbReference type="STRING" id="721133.SAMN05216176_1276"/>
<name>K2NKH1_9HYPH</name>
<protein>
    <submittedName>
        <fullName evidence="1">Uncharacterized protein</fullName>
    </submittedName>
</protein>
<dbReference type="AlphaFoldDB" id="K2NKH1"/>
<comment type="caution">
    <text evidence="1">The sequence shown here is derived from an EMBL/GenBank/DDBJ whole genome shotgun (WGS) entry which is preliminary data.</text>
</comment>
<gene>
    <name evidence="1" type="ORF">NA8A_23399</name>
</gene>
<sequence length="191" mass="20945">MIVASGPSAKNAPLHVAKGKAKFIAINKSWELAPWADILYACDFAWWRHVKGCPGFTGLKLTVDRAAVKDFPELKQVDCRKPDDRLFLSPLGTVGWGGNGGFHALNLAVQFGCRKIILVGYDMTTRYGLHWHGAHPGNLHNPKEASAARWRRAVDNASKVIHPMGIKVINCSKVSALTSYPKMELDEALAS</sequence>
<evidence type="ECO:0000313" key="1">
    <source>
        <dbReference type="EMBL" id="EKF39930.1"/>
    </source>
</evidence>
<reference evidence="1 2" key="1">
    <citation type="journal article" date="2012" name="J. Bacteriol.">
        <title>Genome Sequence of Nitratireductor indicus Type Strain C115.</title>
        <authorList>
            <person name="Lai Q."/>
            <person name="Li G."/>
            <person name="Yu Z."/>
            <person name="Shao Z."/>
        </authorList>
    </citation>
    <scope>NUCLEOTIDE SEQUENCE [LARGE SCALE GENOMIC DNA]</scope>
    <source>
        <strain evidence="1 2">C115</strain>
    </source>
</reference>
<accession>K2NKH1</accession>
<keyword evidence="2" id="KW-1185">Reference proteome</keyword>
<proteinExistence type="predicted"/>
<dbReference type="EMBL" id="AMSI01000033">
    <property type="protein sequence ID" value="EKF39930.1"/>
    <property type="molecule type" value="Genomic_DNA"/>
</dbReference>
<dbReference type="PATRIC" id="fig|1231190.3.peg.4817"/>